<evidence type="ECO:0000256" key="2">
    <source>
        <dbReference type="ARBA" id="ARBA00012438"/>
    </source>
</evidence>
<dbReference type="Pfam" id="PF02518">
    <property type="entry name" value="HATPase_c"/>
    <property type="match status" value="1"/>
</dbReference>
<dbReference type="Gene3D" id="3.30.450.20">
    <property type="entry name" value="PAS domain"/>
    <property type="match status" value="1"/>
</dbReference>
<name>A0A6V8ME83_9BACT</name>
<dbReference type="CDD" id="cd00130">
    <property type="entry name" value="PAS"/>
    <property type="match status" value="1"/>
</dbReference>
<dbReference type="PROSITE" id="PS50112">
    <property type="entry name" value="PAS"/>
    <property type="match status" value="1"/>
</dbReference>
<evidence type="ECO:0000256" key="4">
    <source>
        <dbReference type="ARBA" id="ARBA00022679"/>
    </source>
</evidence>
<dbReference type="EC" id="2.7.13.3" evidence="2"/>
<dbReference type="SMART" id="SM00387">
    <property type="entry name" value="HATPase_c"/>
    <property type="match status" value="1"/>
</dbReference>
<comment type="catalytic activity">
    <reaction evidence="1">
        <text>ATP + protein L-histidine = ADP + protein N-phospho-L-histidine.</text>
        <dbReference type="EC" id="2.7.13.3"/>
    </reaction>
</comment>
<evidence type="ECO:0000256" key="1">
    <source>
        <dbReference type="ARBA" id="ARBA00000085"/>
    </source>
</evidence>
<evidence type="ECO:0000256" key="7">
    <source>
        <dbReference type="ARBA" id="ARBA00022840"/>
    </source>
</evidence>
<proteinExistence type="predicted"/>
<dbReference type="Gene3D" id="1.10.287.130">
    <property type="match status" value="1"/>
</dbReference>
<dbReference type="PRINTS" id="PR00344">
    <property type="entry name" value="BCTRLSENSOR"/>
</dbReference>
<evidence type="ECO:0000256" key="3">
    <source>
        <dbReference type="ARBA" id="ARBA00022553"/>
    </source>
</evidence>
<evidence type="ECO:0000313" key="12">
    <source>
        <dbReference type="EMBL" id="GFO58285.1"/>
    </source>
</evidence>
<keyword evidence="6 12" id="KW-0418">Kinase</keyword>
<dbReference type="PANTHER" id="PTHR43065:SF10">
    <property type="entry name" value="PEROXIDE STRESS-ACTIVATED HISTIDINE KINASE MAK3"/>
    <property type="match status" value="1"/>
</dbReference>
<accession>A0A6V8ME83</accession>
<dbReference type="SUPFAM" id="SSF47384">
    <property type="entry name" value="Homodimeric domain of signal transducing histidine kinase"/>
    <property type="match status" value="1"/>
</dbReference>
<dbReference type="InterPro" id="IPR005467">
    <property type="entry name" value="His_kinase_dom"/>
</dbReference>
<keyword evidence="4" id="KW-0808">Transferase</keyword>
<dbReference type="Proteomes" id="UP000556026">
    <property type="component" value="Unassembled WGS sequence"/>
</dbReference>
<dbReference type="Pfam" id="PF08448">
    <property type="entry name" value="PAS_4"/>
    <property type="match status" value="1"/>
</dbReference>
<dbReference type="Pfam" id="PF00512">
    <property type="entry name" value="HisKA"/>
    <property type="match status" value="1"/>
</dbReference>
<dbReference type="InterPro" id="IPR003594">
    <property type="entry name" value="HATPase_dom"/>
</dbReference>
<dbReference type="CDD" id="cd00082">
    <property type="entry name" value="HisKA"/>
    <property type="match status" value="1"/>
</dbReference>
<dbReference type="GO" id="GO:0000155">
    <property type="term" value="F:phosphorelay sensor kinase activity"/>
    <property type="evidence" value="ECO:0007669"/>
    <property type="project" value="InterPro"/>
</dbReference>
<evidence type="ECO:0000259" key="9">
    <source>
        <dbReference type="PROSITE" id="PS50109"/>
    </source>
</evidence>
<keyword evidence="5" id="KW-0547">Nucleotide-binding</keyword>
<dbReference type="InterPro" id="IPR035965">
    <property type="entry name" value="PAS-like_dom_sf"/>
</dbReference>
<protein>
    <recommendedName>
        <fullName evidence="2">histidine kinase</fullName>
        <ecNumber evidence="2">2.7.13.3</ecNumber>
    </recommendedName>
</protein>
<keyword evidence="7" id="KW-0067">ATP-binding</keyword>
<dbReference type="InterPro" id="IPR004358">
    <property type="entry name" value="Sig_transdc_His_kin-like_C"/>
</dbReference>
<feature type="domain" description="PAC" evidence="11">
    <location>
        <begin position="77"/>
        <end position="129"/>
    </location>
</feature>
<dbReference type="Gene3D" id="3.30.565.10">
    <property type="entry name" value="Histidine kinase-like ATPase, C-terminal domain"/>
    <property type="match status" value="1"/>
</dbReference>
<dbReference type="InterPro" id="IPR036097">
    <property type="entry name" value="HisK_dim/P_sf"/>
</dbReference>
<keyword evidence="13" id="KW-1185">Reference proteome</keyword>
<dbReference type="InterPro" id="IPR000014">
    <property type="entry name" value="PAS"/>
</dbReference>
<dbReference type="RefSeq" id="WP_183353129.1">
    <property type="nucleotide sequence ID" value="NZ_BLXX01000001.1"/>
</dbReference>
<sequence length="362" mass="39375">MDERMEAYYANVVDSVGDGVIVLDNDGVVTLVNPAAEEMAAVSRRQALGSPFRDIFKGENALNEMVAKTVATGMSVSDHENIVLKRGGRLTPVGASTSPLLSSSGERIGTILLMRDLTNVRELEDAVRQADRLSSLGALAAGLAHEIKNPLGGIKGAAQLLEMEFPDNEDLREYIRVMLKEVQRVNLIVEELLALASPGRLKLTKVNLHRVLSDIVLLQRRAAEDGRKASIQQYFDPSIPPILADESLLTQLFLNLIKNAHEAVGENGVVKVTSRVLSDYSMNQKGERRARMVAIDVADNGPGIPAEVLENMFTPFFTTKSKGTGLGLAICQKIVSEHRGMIKVDSDPSRGTVFTVMLPLIH</sequence>
<dbReference type="SMART" id="SM00388">
    <property type="entry name" value="HisKA"/>
    <property type="match status" value="1"/>
</dbReference>
<dbReference type="InterPro" id="IPR000700">
    <property type="entry name" value="PAS-assoc_C"/>
</dbReference>
<evidence type="ECO:0000256" key="6">
    <source>
        <dbReference type="ARBA" id="ARBA00022777"/>
    </source>
</evidence>
<gene>
    <name evidence="12" type="primary">gnfL</name>
    <name evidence="12" type="ORF">GMST_06100</name>
</gene>
<dbReference type="InterPro" id="IPR036890">
    <property type="entry name" value="HATPase_C_sf"/>
</dbReference>
<dbReference type="SUPFAM" id="SSF55785">
    <property type="entry name" value="PYP-like sensor domain (PAS domain)"/>
    <property type="match status" value="1"/>
</dbReference>
<feature type="domain" description="PAS" evidence="10">
    <location>
        <begin position="5"/>
        <end position="60"/>
    </location>
</feature>
<keyword evidence="3" id="KW-0597">Phosphoprotein</keyword>
<evidence type="ECO:0000259" key="10">
    <source>
        <dbReference type="PROSITE" id="PS50112"/>
    </source>
</evidence>
<dbReference type="SMART" id="SM00091">
    <property type="entry name" value="PAS"/>
    <property type="match status" value="1"/>
</dbReference>
<dbReference type="SUPFAM" id="SSF55874">
    <property type="entry name" value="ATPase domain of HSP90 chaperone/DNA topoisomerase II/histidine kinase"/>
    <property type="match status" value="1"/>
</dbReference>
<dbReference type="NCBIfam" id="TIGR00229">
    <property type="entry name" value="sensory_box"/>
    <property type="match status" value="1"/>
</dbReference>
<keyword evidence="8" id="KW-0902">Two-component regulatory system</keyword>
<evidence type="ECO:0000259" key="11">
    <source>
        <dbReference type="PROSITE" id="PS50113"/>
    </source>
</evidence>
<evidence type="ECO:0000256" key="5">
    <source>
        <dbReference type="ARBA" id="ARBA00022741"/>
    </source>
</evidence>
<dbReference type="EMBL" id="BLXX01000001">
    <property type="protein sequence ID" value="GFO58285.1"/>
    <property type="molecule type" value="Genomic_DNA"/>
</dbReference>
<dbReference type="PANTHER" id="PTHR43065">
    <property type="entry name" value="SENSOR HISTIDINE KINASE"/>
    <property type="match status" value="1"/>
</dbReference>
<evidence type="ECO:0000313" key="13">
    <source>
        <dbReference type="Proteomes" id="UP000556026"/>
    </source>
</evidence>
<dbReference type="InterPro" id="IPR013656">
    <property type="entry name" value="PAS_4"/>
</dbReference>
<comment type="caution">
    <text evidence="12">The sequence shown here is derived from an EMBL/GenBank/DDBJ whole genome shotgun (WGS) entry which is preliminary data.</text>
</comment>
<dbReference type="GO" id="GO:0005524">
    <property type="term" value="F:ATP binding"/>
    <property type="evidence" value="ECO:0007669"/>
    <property type="project" value="UniProtKB-KW"/>
</dbReference>
<dbReference type="AlphaFoldDB" id="A0A6V8ME83"/>
<evidence type="ECO:0000256" key="8">
    <source>
        <dbReference type="ARBA" id="ARBA00023012"/>
    </source>
</evidence>
<dbReference type="InterPro" id="IPR003661">
    <property type="entry name" value="HisK_dim/P_dom"/>
</dbReference>
<feature type="domain" description="Histidine kinase" evidence="9">
    <location>
        <begin position="142"/>
        <end position="362"/>
    </location>
</feature>
<organism evidence="12 13">
    <name type="scientific">Geomonas silvestris</name>
    <dbReference type="NCBI Taxonomy" id="2740184"/>
    <lineage>
        <taxon>Bacteria</taxon>
        <taxon>Pseudomonadati</taxon>
        <taxon>Thermodesulfobacteriota</taxon>
        <taxon>Desulfuromonadia</taxon>
        <taxon>Geobacterales</taxon>
        <taxon>Geobacteraceae</taxon>
        <taxon>Geomonas</taxon>
    </lineage>
</organism>
<dbReference type="PROSITE" id="PS50113">
    <property type="entry name" value="PAC"/>
    <property type="match status" value="1"/>
</dbReference>
<reference evidence="13" key="1">
    <citation type="submission" date="2020-06" db="EMBL/GenBank/DDBJ databases">
        <title>Draft genomic sequence of Geomonas sp. Red330.</title>
        <authorList>
            <person name="Itoh H."/>
            <person name="Zhenxing X."/>
            <person name="Ushijima N."/>
            <person name="Masuda Y."/>
            <person name="Shiratori Y."/>
            <person name="Senoo K."/>
        </authorList>
    </citation>
    <scope>NUCLEOTIDE SEQUENCE [LARGE SCALE GENOMIC DNA]</scope>
    <source>
        <strain evidence="13">Red330</strain>
    </source>
</reference>
<dbReference type="PROSITE" id="PS50109">
    <property type="entry name" value="HIS_KIN"/>
    <property type="match status" value="1"/>
</dbReference>